<evidence type="ECO:0000256" key="2">
    <source>
        <dbReference type="ARBA" id="ARBA00004752"/>
    </source>
</evidence>
<evidence type="ECO:0000256" key="7">
    <source>
        <dbReference type="ARBA" id="ARBA00022729"/>
    </source>
</evidence>
<feature type="domain" description="Peptidase S11 D-Ala-D-Ala carboxypeptidase A C-terminal" evidence="19">
    <location>
        <begin position="400"/>
        <end position="493"/>
    </location>
</feature>
<evidence type="ECO:0000256" key="18">
    <source>
        <dbReference type="SAM" id="SignalP"/>
    </source>
</evidence>
<dbReference type="GO" id="GO:0008360">
    <property type="term" value="P:regulation of cell shape"/>
    <property type="evidence" value="ECO:0007669"/>
    <property type="project" value="UniProtKB-KW"/>
</dbReference>
<keyword evidence="10" id="KW-0573">Peptidoglycan synthesis</keyword>
<dbReference type="EC" id="3.4.16.4" evidence="4"/>
<dbReference type="Gene3D" id="2.60.410.10">
    <property type="entry name" value="D-Ala-D-Ala carboxypeptidase, C-terminal domain"/>
    <property type="match status" value="1"/>
</dbReference>
<feature type="compositionally biased region" description="Low complexity" evidence="16">
    <location>
        <begin position="91"/>
        <end position="110"/>
    </location>
</feature>
<evidence type="ECO:0000256" key="10">
    <source>
        <dbReference type="ARBA" id="ARBA00022984"/>
    </source>
</evidence>
<dbReference type="SUPFAM" id="SSF56601">
    <property type="entry name" value="beta-lactamase/transpeptidase-like"/>
    <property type="match status" value="1"/>
</dbReference>
<comment type="function">
    <text evidence="1">Removes C-terminal D-alanyl residues from sugar-peptide cell wall precursors.</text>
</comment>
<keyword evidence="9" id="KW-0133">Cell shape</keyword>
<dbReference type="SMART" id="SM00936">
    <property type="entry name" value="PBP5_C"/>
    <property type="match status" value="1"/>
</dbReference>
<evidence type="ECO:0000256" key="13">
    <source>
        <dbReference type="PIRSR" id="PIRSR618044-1"/>
    </source>
</evidence>
<feature type="compositionally biased region" description="Basic residues" evidence="16">
    <location>
        <begin position="532"/>
        <end position="547"/>
    </location>
</feature>
<dbReference type="Pfam" id="PF07943">
    <property type="entry name" value="PBP5_C"/>
    <property type="match status" value="1"/>
</dbReference>
<dbReference type="GO" id="GO:0009002">
    <property type="term" value="F:serine-type D-Ala-D-Ala carboxypeptidase activity"/>
    <property type="evidence" value="ECO:0007669"/>
    <property type="project" value="UniProtKB-EC"/>
</dbReference>
<evidence type="ECO:0000313" key="21">
    <source>
        <dbReference type="Proteomes" id="UP000824165"/>
    </source>
</evidence>
<evidence type="ECO:0000256" key="17">
    <source>
        <dbReference type="SAM" id="Phobius"/>
    </source>
</evidence>
<feature type="binding site" evidence="14">
    <location>
        <position position="345"/>
    </location>
    <ligand>
        <name>substrate</name>
    </ligand>
</feature>
<feature type="chain" id="PRO_5038822798" description="serine-type D-Ala-D-Ala carboxypeptidase" evidence="18">
    <location>
        <begin position="24"/>
        <end position="574"/>
    </location>
</feature>
<evidence type="ECO:0000256" key="8">
    <source>
        <dbReference type="ARBA" id="ARBA00022801"/>
    </source>
</evidence>
<dbReference type="GO" id="GO:0071555">
    <property type="term" value="P:cell wall organization"/>
    <property type="evidence" value="ECO:0007669"/>
    <property type="project" value="UniProtKB-KW"/>
</dbReference>
<dbReference type="AlphaFoldDB" id="A0A9D1H3T3"/>
<name>A0A9D1H3T3_9FIRM</name>
<dbReference type="InterPro" id="IPR012907">
    <property type="entry name" value="Peptidase_S11_C"/>
</dbReference>
<accession>A0A9D1H3T3</accession>
<dbReference type="InterPro" id="IPR001967">
    <property type="entry name" value="Peptidase_S11_N"/>
</dbReference>
<evidence type="ECO:0000256" key="12">
    <source>
        <dbReference type="ARBA" id="ARBA00034000"/>
    </source>
</evidence>
<dbReference type="PANTHER" id="PTHR21581:SF6">
    <property type="entry name" value="TRAFFICKING PROTEIN PARTICLE COMPLEX SUBUNIT 12"/>
    <property type="match status" value="1"/>
</dbReference>
<feature type="active site" description="Proton acceptor" evidence="13">
    <location>
        <position position="175"/>
    </location>
</feature>
<dbReference type="EMBL" id="DVLU01000040">
    <property type="protein sequence ID" value="HIT85152.1"/>
    <property type="molecule type" value="Genomic_DNA"/>
</dbReference>
<keyword evidence="11" id="KW-0961">Cell wall biogenesis/degradation</keyword>
<dbReference type="SUPFAM" id="SSF69189">
    <property type="entry name" value="Penicillin-binding protein associated domain"/>
    <property type="match status" value="1"/>
</dbReference>
<feature type="transmembrane region" description="Helical" evidence="17">
    <location>
        <begin position="502"/>
        <end position="526"/>
    </location>
</feature>
<feature type="compositionally biased region" description="Basic and acidic residues" evidence="16">
    <location>
        <begin position="560"/>
        <end position="574"/>
    </location>
</feature>
<protein>
    <recommendedName>
        <fullName evidence="4">serine-type D-Ala-D-Ala carboxypeptidase</fullName>
        <ecNumber evidence="4">3.4.16.4</ecNumber>
    </recommendedName>
</protein>
<sequence>MKKRLLGALALILGLSMLTPAFAAPSPKGSAAGTTQQAVASTVQPSDASTAQPSDASAQTDEAPQDTEGSAASSGDSDTDTPAQTDETPLNTEGAGSSEAESTSGENTESGTDEGSDTGSGTAQTGSDTIYIEDDSLTPPDIQYAQAALLMDMQSGRLLYGKNIDARLYPASLTKMMTGIIAIENGNMADVVSASYEAIAPITLEDSQMGILTGEELTFEQLVNGMLIHSANDAANVIAVHLGGSLQGFVDIMNAKAAELGMTNTHFVNPCGTHDDNHYTTARDIAVLAQYAMQNETFRNIVKTVTYTIEPTNKYTSQRILVNTNLFLSTIRSLQHYYPPCTGIKTGHTSQSGYCLAAAAEYNGTNLLSVVMNCPNTNDNEGAYSYIDSRELFDFGFDNYVSQPIAAPGDIVADSKVKEAKNDTRVALTVETDVSALVPANVDRAADIITNVNIPEELYAPITKGDVIGTVTYTYKGTQIGVSNLVATNDVERNEILHFLNLILRIITSPFFFIPVIVIILVLLFASSKKKKRDRQRRIQQLKKKKQQQPDKGSAARAQRLSDDVRSDNSRYTK</sequence>
<feature type="active site" evidence="13">
    <location>
        <position position="230"/>
    </location>
</feature>
<evidence type="ECO:0000256" key="1">
    <source>
        <dbReference type="ARBA" id="ARBA00003217"/>
    </source>
</evidence>
<keyword evidence="7 18" id="KW-0732">Signal</keyword>
<evidence type="ECO:0000256" key="11">
    <source>
        <dbReference type="ARBA" id="ARBA00023316"/>
    </source>
</evidence>
<dbReference type="PANTHER" id="PTHR21581">
    <property type="entry name" value="D-ALANYL-D-ALANINE CARBOXYPEPTIDASE"/>
    <property type="match status" value="1"/>
</dbReference>
<keyword evidence="8 20" id="KW-0378">Hydrolase</keyword>
<dbReference type="GO" id="GO:0006508">
    <property type="term" value="P:proteolysis"/>
    <property type="evidence" value="ECO:0007669"/>
    <property type="project" value="UniProtKB-KW"/>
</dbReference>
<keyword evidence="6" id="KW-0645">Protease</keyword>
<evidence type="ECO:0000256" key="16">
    <source>
        <dbReference type="SAM" id="MobiDB-lite"/>
    </source>
</evidence>
<gene>
    <name evidence="20" type="ORF">IAA60_04500</name>
</gene>
<evidence type="ECO:0000256" key="6">
    <source>
        <dbReference type="ARBA" id="ARBA00022670"/>
    </source>
</evidence>
<comment type="pathway">
    <text evidence="2">Cell wall biogenesis; peptidoglycan biosynthesis.</text>
</comment>
<evidence type="ECO:0000256" key="9">
    <source>
        <dbReference type="ARBA" id="ARBA00022960"/>
    </source>
</evidence>
<feature type="signal peptide" evidence="18">
    <location>
        <begin position="1"/>
        <end position="23"/>
    </location>
</feature>
<reference evidence="20" key="1">
    <citation type="submission" date="2020-10" db="EMBL/GenBank/DDBJ databases">
        <authorList>
            <person name="Gilroy R."/>
        </authorList>
    </citation>
    <scope>NUCLEOTIDE SEQUENCE</scope>
    <source>
        <strain evidence="20">CHK181-108</strain>
    </source>
</reference>
<comment type="caution">
    <text evidence="20">The sequence shown here is derived from an EMBL/GenBank/DDBJ whole genome shotgun (WGS) entry which is preliminary data.</text>
</comment>
<evidence type="ECO:0000256" key="15">
    <source>
        <dbReference type="RuleBase" id="RU004016"/>
    </source>
</evidence>
<feature type="region of interest" description="Disordered" evidence="16">
    <location>
        <begin position="532"/>
        <end position="574"/>
    </location>
</feature>
<dbReference type="InterPro" id="IPR018044">
    <property type="entry name" value="Peptidase_S11"/>
</dbReference>
<feature type="active site" description="Acyl-ester intermediate" evidence="13">
    <location>
        <position position="172"/>
    </location>
</feature>
<comment type="similarity">
    <text evidence="3 15">Belongs to the peptidase S11 family.</text>
</comment>
<evidence type="ECO:0000256" key="5">
    <source>
        <dbReference type="ARBA" id="ARBA00022645"/>
    </source>
</evidence>
<evidence type="ECO:0000256" key="4">
    <source>
        <dbReference type="ARBA" id="ARBA00012448"/>
    </source>
</evidence>
<dbReference type="InterPro" id="IPR037167">
    <property type="entry name" value="Peptidase_S11_C_sf"/>
</dbReference>
<keyword evidence="17" id="KW-0472">Membrane</keyword>
<organism evidence="20 21">
    <name type="scientific">Candidatus Ornithomonoglobus intestinigallinarum</name>
    <dbReference type="NCBI Taxonomy" id="2840894"/>
    <lineage>
        <taxon>Bacteria</taxon>
        <taxon>Bacillati</taxon>
        <taxon>Bacillota</taxon>
        <taxon>Clostridia</taxon>
        <taxon>Candidatus Ornithomonoglobus</taxon>
    </lineage>
</organism>
<dbReference type="Gene3D" id="3.40.710.10">
    <property type="entry name" value="DD-peptidase/beta-lactamase superfamily"/>
    <property type="match status" value="1"/>
</dbReference>
<feature type="region of interest" description="Disordered" evidence="16">
    <location>
        <begin position="23"/>
        <end position="137"/>
    </location>
</feature>
<feature type="compositionally biased region" description="Polar residues" evidence="16">
    <location>
        <begin position="32"/>
        <end position="62"/>
    </location>
</feature>
<keyword evidence="17" id="KW-0812">Transmembrane</keyword>
<dbReference type="GO" id="GO:0009252">
    <property type="term" value="P:peptidoglycan biosynthetic process"/>
    <property type="evidence" value="ECO:0007669"/>
    <property type="project" value="UniProtKB-KW"/>
</dbReference>
<evidence type="ECO:0000256" key="14">
    <source>
        <dbReference type="PIRSR" id="PIRSR618044-2"/>
    </source>
</evidence>
<keyword evidence="5" id="KW-0121">Carboxypeptidase</keyword>
<dbReference type="InterPro" id="IPR015956">
    <property type="entry name" value="Peniciliin-bd_prot_C_sf"/>
</dbReference>
<dbReference type="Pfam" id="PF00768">
    <property type="entry name" value="Peptidase_S11"/>
    <property type="match status" value="1"/>
</dbReference>
<dbReference type="InterPro" id="IPR012338">
    <property type="entry name" value="Beta-lactam/transpept-like"/>
</dbReference>
<evidence type="ECO:0000313" key="20">
    <source>
        <dbReference type="EMBL" id="HIT85152.1"/>
    </source>
</evidence>
<dbReference type="PRINTS" id="PR00725">
    <property type="entry name" value="DADACBPTASE1"/>
</dbReference>
<evidence type="ECO:0000259" key="19">
    <source>
        <dbReference type="SMART" id="SM00936"/>
    </source>
</evidence>
<dbReference type="Proteomes" id="UP000824165">
    <property type="component" value="Unassembled WGS sequence"/>
</dbReference>
<reference evidence="20" key="2">
    <citation type="journal article" date="2021" name="PeerJ">
        <title>Extensive microbial diversity within the chicken gut microbiome revealed by metagenomics and culture.</title>
        <authorList>
            <person name="Gilroy R."/>
            <person name="Ravi A."/>
            <person name="Getino M."/>
            <person name="Pursley I."/>
            <person name="Horton D.L."/>
            <person name="Alikhan N.F."/>
            <person name="Baker D."/>
            <person name="Gharbi K."/>
            <person name="Hall N."/>
            <person name="Watson M."/>
            <person name="Adriaenssens E.M."/>
            <person name="Foster-Nyarko E."/>
            <person name="Jarju S."/>
            <person name="Secka A."/>
            <person name="Antonio M."/>
            <person name="Oren A."/>
            <person name="Chaudhuri R.R."/>
            <person name="La Ragione R."/>
            <person name="Hildebrand F."/>
            <person name="Pallen M.J."/>
        </authorList>
    </citation>
    <scope>NUCLEOTIDE SEQUENCE</scope>
    <source>
        <strain evidence="20">CHK181-108</strain>
    </source>
</reference>
<keyword evidence="17" id="KW-1133">Transmembrane helix</keyword>
<feature type="compositionally biased region" description="Low complexity" evidence="16">
    <location>
        <begin position="66"/>
        <end position="76"/>
    </location>
</feature>
<evidence type="ECO:0000256" key="3">
    <source>
        <dbReference type="ARBA" id="ARBA00007164"/>
    </source>
</evidence>
<proteinExistence type="inferred from homology"/>
<comment type="catalytic activity">
    <reaction evidence="12">
        <text>Preferential cleavage: (Ac)2-L-Lys-D-Ala-|-D-Ala. Also transpeptidation of peptidyl-alanyl moieties that are N-acyl substituents of D-alanine.</text>
        <dbReference type="EC" id="3.4.16.4"/>
    </reaction>
</comment>